<dbReference type="PANTHER" id="PTHR35801:SF1">
    <property type="entry name" value="PHOSPHOSERINE PHOSPHATASE RSBX"/>
    <property type="match status" value="1"/>
</dbReference>
<dbReference type="PANTHER" id="PTHR35801">
    <property type="entry name" value="PHOSPHOSERINE PHOSPHATASE RSBX"/>
    <property type="match status" value="1"/>
</dbReference>
<name>A0A158AGX1_9BURK</name>
<proteinExistence type="predicted"/>
<protein>
    <submittedName>
        <fullName evidence="1">Uncharacterized protein</fullName>
    </submittedName>
</protein>
<evidence type="ECO:0000313" key="2">
    <source>
        <dbReference type="Proteomes" id="UP000054624"/>
    </source>
</evidence>
<dbReference type="EMBL" id="FCOI02000006">
    <property type="protein sequence ID" value="SAK57010.1"/>
    <property type="molecule type" value="Genomic_DNA"/>
</dbReference>
<organism evidence="1 2">
    <name type="scientific">Caballeronia temeraria</name>
    <dbReference type="NCBI Taxonomy" id="1777137"/>
    <lineage>
        <taxon>Bacteria</taxon>
        <taxon>Pseudomonadati</taxon>
        <taxon>Pseudomonadota</taxon>
        <taxon>Betaproteobacteria</taxon>
        <taxon>Burkholderiales</taxon>
        <taxon>Burkholderiaceae</taxon>
        <taxon>Caballeronia</taxon>
    </lineage>
</organism>
<gene>
    <name evidence="1" type="ORF">AWB76_02388</name>
</gene>
<dbReference type="Proteomes" id="UP000054624">
    <property type="component" value="Unassembled WGS sequence"/>
</dbReference>
<sequence>MHSDGLNTRWELSRYPGLSMRHPSLIAAVLYRDHARGDDDVTVLVARERRPPT</sequence>
<dbReference type="AlphaFoldDB" id="A0A158AGX1"/>
<evidence type="ECO:0000313" key="1">
    <source>
        <dbReference type="EMBL" id="SAK57010.1"/>
    </source>
</evidence>
<keyword evidence="2" id="KW-1185">Reference proteome</keyword>
<dbReference type="InterPro" id="IPR039248">
    <property type="entry name" value="Ptase_RsbX"/>
</dbReference>
<dbReference type="Gene3D" id="3.60.40.10">
    <property type="entry name" value="PPM-type phosphatase domain"/>
    <property type="match status" value="1"/>
</dbReference>
<dbReference type="STRING" id="1777137.AWB76_02388"/>
<dbReference type="InterPro" id="IPR036457">
    <property type="entry name" value="PPM-type-like_dom_sf"/>
</dbReference>
<reference evidence="2" key="1">
    <citation type="submission" date="2016-01" db="EMBL/GenBank/DDBJ databases">
        <authorList>
            <person name="Peeters Charlotte."/>
        </authorList>
    </citation>
    <scope>NUCLEOTIDE SEQUENCE [LARGE SCALE GENOMIC DNA]</scope>
</reference>
<accession>A0A158AGX1</accession>